<dbReference type="GO" id="GO:0003676">
    <property type="term" value="F:nucleic acid binding"/>
    <property type="evidence" value="ECO:0007669"/>
    <property type="project" value="InterPro"/>
</dbReference>
<dbReference type="InterPro" id="IPR050210">
    <property type="entry name" value="tRNA_Adenine-N(6)_MTase"/>
</dbReference>
<evidence type="ECO:0000313" key="2">
    <source>
        <dbReference type="EMBL" id="APX72621.1"/>
    </source>
</evidence>
<dbReference type="InterPro" id="IPR007848">
    <property type="entry name" value="Small_mtfrase_dom"/>
</dbReference>
<keyword evidence="2" id="KW-0808">Transferase</keyword>
<dbReference type="STRING" id="1847728.BTM29_08685"/>
<feature type="domain" description="Methyltransferase small" evidence="1">
    <location>
        <begin position="30"/>
        <end position="144"/>
    </location>
</feature>
<accession>A0A1P8Q440</accession>
<dbReference type="AlphaFoldDB" id="A0A1P8Q440"/>
<dbReference type="OrthoDB" id="9777257at2"/>
<dbReference type="KEGG" id="lalw:BTM29_08685"/>
<reference evidence="3" key="1">
    <citation type="submission" date="2016-12" db="EMBL/GenBank/DDBJ databases">
        <authorList>
            <person name="Jung M.Y."/>
            <person name="Lee S.H."/>
        </authorList>
    </citation>
    <scope>NUCLEOTIDE SEQUENCE [LARGE SCALE GENOMIC DNA]</scope>
    <source>
        <strain evidence="3">WiKim39</strain>
    </source>
</reference>
<organism evidence="2 3">
    <name type="scientific">Companilactobacillus allii</name>
    <dbReference type="NCBI Taxonomy" id="1847728"/>
    <lineage>
        <taxon>Bacteria</taxon>
        <taxon>Bacillati</taxon>
        <taxon>Bacillota</taxon>
        <taxon>Bacilli</taxon>
        <taxon>Lactobacillales</taxon>
        <taxon>Lactobacillaceae</taxon>
        <taxon>Companilactobacillus</taxon>
    </lineage>
</organism>
<evidence type="ECO:0000313" key="3">
    <source>
        <dbReference type="Proteomes" id="UP000187499"/>
    </source>
</evidence>
<dbReference type="RefSeq" id="WP_076616208.1">
    <property type="nucleotide sequence ID" value="NZ_CP019323.1"/>
</dbReference>
<dbReference type="Proteomes" id="UP000187499">
    <property type="component" value="Chromosome"/>
</dbReference>
<dbReference type="CDD" id="cd02440">
    <property type="entry name" value="AdoMet_MTases"/>
    <property type="match status" value="1"/>
</dbReference>
<dbReference type="PROSITE" id="PS00092">
    <property type="entry name" value="N6_MTASE"/>
    <property type="match status" value="1"/>
</dbReference>
<dbReference type="GO" id="GO:0008757">
    <property type="term" value="F:S-adenosylmethionine-dependent methyltransferase activity"/>
    <property type="evidence" value="ECO:0007669"/>
    <property type="project" value="UniProtKB-ARBA"/>
</dbReference>
<proteinExistence type="predicted"/>
<protein>
    <submittedName>
        <fullName evidence="2">SAM-dependent methyltransferase</fullName>
    </submittedName>
</protein>
<dbReference type="GO" id="GO:0032259">
    <property type="term" value="P:methylation"/>
    <property type="evidence" value="ECO:0007669"/>
    <property type="project" value="UniProtKB-KW"/>
</dbReference>
<dbReference type="EMBL" id="CP019323">
    <property type="protein sequence ID" value="APX72621.1"/>
    <property type="molecule type" value="Genomic_DNA"/>
</dbReference>
<dbReference type="PANTHER" id="PTHR47739">
    <property type="entry name" value="TRNA1(VAL) (ADENINE(37)-N6)-METHYLTRANSFERASE"/>
    <property type="match status" value="1"/>
</dbReference>
<gene>
    <name evidence="2" type="ORF">BTM29_08685</name>
</gene>
<dbReference type="Gene3D" id="3.40.50.150">
    <property type="entry name" value="Vaccinia Virus protein VP39"/>
    <property type="match status" value="1"/>
</dbReference>
<name>A0A1P8Q440_9LACO</name>
<keyword evidence="3" id="KW-1185">Reference proteome</keyword>
<dbReference type="SUPFAM" id="SSF53335">
    <property type="entry name" value="S-adenosyl-L-methionine-dependent methyltransferases"/>
    <property type="match status" value="1"/>
</dbReference>
<dbReference type="InterPro" id="IPR002052">
    <property type="entry name" value="DNA_methylase_N6_adenine_CS"/>
</dbReference>
<dbReference type="GO" id="GO:0008170">
    <property type="term" value="F:N-methyltransferase activity"/>
    <property type="evidence" value="ECO:0007669"/>
    <property type="project" value="UniProtKB-ARBA"/>
</dbReference>
<dbReference type="InterPro" id="IPR029063">
    <property type="entry name" value="SAM-dependent_MTases_sf"/>
</dbReference>
<keyword evidence="2" id="KW-0489">Methyltransferase</keyword>
<evidence type="ECO:0000259" key="1">
    <source>
        <dbReference type="Pfam" id="PF05175"/>
    </source>
</evidence>
<dbReference type="PANTHER" id="PTHR47739:SF1">
    <property type="entry name" value="TRNA1(VAL) (ADENINE(37)-N6)-METHYLTRANSFERASE"/>
    <property type="match status" value="1"/>
</dbReference>
<sequence>MSNISKDIISNSGITINQNKELYSFNLDTILLYNFARPIKKGKIVDLCSGNGALGLSLASKTSAHIYLVELQKELSKLAEKSLVDNDLMSQVTSINDDIKNVQKYLHHDSIDMIVCNPPYFTSKDSTIIKDNPILAIARHELKTDLNEVLYTIKVLLKENSHVYIVYRPDRLSELFSKMSDNKIQPKRIRFVRSHINDDANLVLVDAIKTVKESSLKVEPDLIMYENDKLSLEAKKQIEGI</sequence>
<dbReference type="Pfam" id="PF05175">
    <property type="entry name" value="MTS"/>
    <property type="match status" value="1"/>
</dbReference>